<dbReference type="Proteomes" id="UP001283361">
    <property type="component" value="Unassembled WGS sequence"/>
</dbReference>
<gene>
    <name evidence="1" type="ORF">RRG08_015165</name>
</gene>
<reference evidence="1" key="1">
    <citation type="journal article" date="2023" name="G3 (Bethesda)">
        <title>A reference genome for the long-term kleptoplast-retaining sea slug Elysia crispata morphotype clarki.</title>
        <authorList>
            <person name="Eastman K.E."/>
            <person name="Pendleton A.L."/>
            <person name="Shaikh M.A."/>
            <person name="Suttiyut T."/>
            <person name="Ogas R."/>
            <person name="Tomko P."/>
            <person name="Gavelis G."/>
            <person name="Widhalm J.R."/>
            <person name="Wisecaver J.H."/>
        </authorList>
    </citation>
    <scope>NUCLEOTIDE SEQUENCE</scope>
    <source>
        <strain evidence="1">ECLA1</strain>
    </source>
</reference>
<accession>A0AAE1E7L1</accession>
<keyword evidence="2" id="KW-1185">Reference proteome</keyword>
<proteinExistence type="predicted"/>
<dbReference type="AlphaFoldDB" id="A0AAE1E7L1"/>
<evidence type="ECO:0000313" key="2">
    <source>
        <dbReference type="Proteomes" id="UP001283361"/>
    </source>
</evidence>
<evidence type="ECO:0000313" key="1">
    <source>
        <dbReference type="EMBL" id="KAK3797191.1"/>
    </source>
</evidence>
<dbReference type="EMBL" id="JAWDGP010000796">
    <property type="protein sequence ID" value="KAK3797191.1"/>
    <property type="molecule type" value="Genomic_DNA"/>
</dbReference>
<sequence>MFAEPSADDLGCILRECSAFAGQFHVQPVALDGQFSCVLCAEGHAFDGPAADARQLQAEHNIDVPSNGSPGLINRHANISATISRHSPLDESLDEEFCNDHGYDPHNSLVQFLVGDDMDEEENDHTYHISGAHEVQCPMDQASNDDLESRSIRVPDISFTQSPYDQASDEEFDCGSHSLSTAWLPIDPACEECGYPCPSSTCAAQLARDQASDELHRGHYDAAENSATDESCITQALDRFDRHHPNSDNFATAHSLMFQAMVEMYRAVLDCSASRISAAIQSFVHQIGTELNKGHSVGPPNAQESD</sequence>
<protein>
    <submittedName>
        <fullName evidence="1">Uncharacterized protein</fullName>
    </submittedName>
</protein>
<name>A0AAE1E7L1_9GAST</name>
<comment type="caution">
    <text evidence="1">The sequence shown here is derived from an EMBL/GenBank/DDBJ whole genome shotgun (WGS) entry which is preliminary data.</text>
</comment>
<organism evidence="1 2">
    <name type="scientific">Elysia crispata</name>
    <name type="common">lettuce slug</name>
    <dbReference type="NCBI Taxonomy" id="231223"/>
    <lineage>
        <taxon>Eukaryota</taxon>
        <taxon>Metazoa</taxon>
        <taxon>Spiralia</taxon>
        <taxon>Lophotrochozoa</taxon>
        <taxon>Mollusca</taxon>
        <taxon>Gastropoda</taxon>
        <taxon>Heterobranchia</taxon>
        <taxon>Euthyneura</taxon>
        <taxon>Panpulmonata</taxon>
        <taxon>Sacoglossa</taxon>
        <taxon>Placobranchoidea</taxon>
        <taxon>Plakobranchidae</taxon>
        <taxon>Elysia</taxon>
    </lineage>
</organism>